<keyword evidence="2" id="KW-1185">Reference proteome</keyword>
<name>A0A7X5F688_9HYPH</name>
<dbReference type="PRINTS" id="PR00111">
    <property type="entry name" value="ABHYDROLASE"/>
</dbReference>
<sequence>MEPIVLIPGLLCTETLYAPQIVALADRPVLVADHRRHDSIAAIAADILAVAPERFALAGLSMGGYIALEILRAAPERVSRLALLDTSPKPDAPEQGERRRVLIELAETGKFGKVPHLLYPGLVDASRVDDETLKATVVEMAQETGAEAFVRQQRAIMGRIDSRPSLAAIAVPTLVLVGDGDTLTPPQVAREMHAAISGSRLAVIPGCGHLSTLEAPGAVTAELQAWAKA</sequence>
<dbReference type="InterPro" id="IPR050471">
    <property type="entry name" value="AB_hydrolase"/>
</dbReference>
<dbReference type="GO" id="GO:0016787">
    <property type="term" value="F:hydrolase activity"/>
    <property type="evidence" value="ECO:0007669"/>
    <property type="project" value="UniProtKB-KW"/>
</dbReference>
<comment type="caution">
    <text evidence="1">The sequence shown here is derived from an EMBL/GenBank/DDBJ whole genome shotgun (WGS) entry which is preliminary data.</text>
</comment>
<dbReference type="InterPro" id="IPR000073">
    <property type="entry name" value="AB_hydrolase_1"/>
</dbReference>
<evidence type="ECO:0000313" key="1">
    <source>
        <dbReference type="EMBL" id="NBN80528.1"/>
    </source>
</evidence>
<dbReference type="AlphaFoldDB" id="A0A7X5F688"/>
<dbReference type="SUPFAM" id="SSF53474">
    <property type="entry name" value="alpha/beta-Hydrolases"/>
    <property type="match status" value="1"/>
</dbReference>
<protein>
    <submittedName>
        <fullName evidence="1">Alpha/beta fold hydrolase</fullName>
    </submittedName>
</protein>
<dbReference type="Gene3D" id="3.40.50.1820">
    <property type="entry name" value="alpha/beta hydrolase"/>
    <property type="match status" value="1"/>
</dbReference>
<evidence type="ECO:0000313" key="2">
    <source>
        <dbReference type="Proteomes" id="UP000586722"/>
    </source>
</evidence>
<proteinExistence type="predicted"/>
<dbReference type="EMBL" id="JAABLQ010000004">
    <property type="protein sequence ID" value="NBN80528.1"/>
    <property type="molecule type" value="Genomic_DNA"/>
</dbReference>
<accession>A0A7X5F688</accession>
<organism evidence="1 2">
    <name type="scientific">Pannonibacter tanglangensis</name>
    <dbReference type="NCBI Taxonomy" id="2750084"/>
    <lineage>
        <taxon>Bacteria</taxon>
        <taxon>Pseudomonadati</taxon>
        <taxon>Pseudomonadota</taxon>
        <taxon>Alphaproteobacteria</taxon>
        <taxon>Hyphomicrobiales</taxon>
        <taxon>Stappiaceae</taxon>
        <taxon>Pannonibacter</taxon>
    </lineage>
</organism>
<dbReference type="PANTHER" id="PTHR43433">
    <property type="entry name" value="HYDROLASE, ALPHA/BETA FOLD FAMILY PROTEIN"/>
    <property type="match status" value="1"/>
</dbReference>
<dbReference type="RefSeq" id="WP_161678113.1">
    <property type="nucleotide sequence ID" value="NZ_JAABLP010000007.1"/>
</dbReference>
<reference evidence="2" key="1">
    <citation type="submission" date="2020-01" db="EMBL/GenBank/DDBJ databases">
        <authorList>
            <person name="Fang Y."/>
            <person name="Sun R."/>
            <person name="Nie L."/>
            <person name="He J."/>
            <person name="Hao L."/>
            <person name="Wang L."/>
            <person name="Su S."/>
            <person name="Lv E."/>
            <person name="Zhang Z."/>
            <person name="Xie R."/>
            <person name="Liu H."/>
        </authorList>
    </citation>
    <scope>NUCLEOTIDE SEQUENCE [LARGE SCALE GENOMIC DNA]</scope>
    <source>
        <strain evidence="2">XCT-53</strain>
    </source>
</reference>
<dbReference type="InterPro" id="IPR029058">
    <property type="entry name" value="AB_hydrolase_fold"/>
</dbReference>
<dbReference type="PANTHER" id="PTHR43433:SF4">
    <property type="entry name" value="NON-HEME CHLOROPEROXIDASE-RELATED"/>
    <property type="match status" value="1"/>
</dbReference>
<dbReference type="Pfam" id="PF12697">
    <property type="entry name" value="Abhydrolase_6"/>
    <property type="match status" value="1"/>
</dbReference>
<keyword evidence="1" id="KW-0378">Hydrolase</keyword>
<dbReference type="Proteomes" id="UP000586722">
    <property type="component" value="Unassembled WGS sequence"/>
</dbReference>
<gene>
    <name evidence="1" type="ORF">GWI72_19810</name>
</gene>